<evidence type="ECO:0000256" key="4">
    <source>
        <dbReference type="ARBA" id="ARBA00023136"/>
    </source>
</evidence>
<organism evidence="8 9">
    <name type="scientific">Rhodococcus olei</name>
    <dbReference type="NCBI Taxonomy" id="2161675"/>
    <lineage>
        <taxon>Bacteria</taxon>
        <taxon>Bacillati</taxon>
        <taxon>Actinomycetota</taxon>
        <taxon>Actinomycetes</taxon>
        <taxon>Mycobacteriales</taxon>
        <taxon>Nocardiaceae</taxon>
        <taxon>Rhodococcus</taxon>
    </lineage>
</organism>
<evidence type="ECO:0000313" key="8">
    <source>
        <dbReference type="EMBL" id="GAA4488058.1"/>
    </source>
</evidence>
<evidence type="ECO:0000259" key="7">
    <source>
        <dbReference type="PROSITE" id="PS50850"/>
    </source>
</evidence>
<dbReference type="InterPro" id="IPR036259">
    <property type="entry name" value="MFS_trans_sf"/>
</dbReference>
<dbReference type="Proteomes" id="UP001501183">
    <property type="component" value="Unassembled WGS sequence"/>
</dbReference>
<dbReference type="PROSITE" id="PS50850">
    <property type="entry name" value="MFS"/>
    <property type="match status" value="1"/>
</dbReference>
<proteinExistence type="predicted"/>
<feature type="transmembrane region" description="Helical" evidence="6">
    <location>
        <begin position="354"/>
        <end position="376"/>
    </location>
</feature>
<feature type="transmembrane region" description="Helical" evidence="6">
    <location>
        <begin position="288"/>
        <end position="308"/>
    </location>
</feature>
<evidence type="ECO:0000313" key="9">
    <source>
        <dbReference type="Proteomes" id="UP001501183"/>
    </source>
</evidence>
<gene>
    <name evidence="8" type="ORF">GCM10023094_47310</name>
</gene>
<evidence type="ECO:0000256" key="3">
    <source>
        <dbReference type="ARBA" id="ARBA00022989"/>
    </source>
</evidence>
<feature type="transmembrane region" description="Helical" evidence="6">
    <location>
        <begin position="98"/>
        <end position="123"/>
    </location>
</feature>
<comment type="subcellular location">
    <subcellularLocation>
        <location evidence="1">Cell membrane</location>
        <topology evidence="1">Multi-pass membrane protein</topology>
    </subcellularLocation>
</comment>
<evidence type="ECO:0000256" key="6">
    <source>
        <dbReference type="SAM" id="Phobius"/>
    </source>
</evidence>
<keyword evidence="9" id="KW-1185">Reference proteome</keyword>
<feature type="transmembrane region" description="Helical" evidence="6">
    <location>
        <begin position="129"/>
        <end position="148"/>
    </location>
</feature>
<dbReference type="RefSeq" id="WP_425569936.1">
    <property type="nucleotide sequence ID" value="NZ_BAABFB010000070.1"/>
</dbReference>
<protein>
    <submittedName>
        <fullName evidence="8">MFS transporter</fullName>
    </submittedName>
</protein>
<reference evidence="9" key="1">
    <citation type="journal article" date="2019" name="Int. J. Syst. Evol. Microbiol.">
        <title>The Global Catalogue of Microorganisms (GCM) 10K type strain sequencing project: providing services to taxonomists for standard genome sequencing and annotation.</title>
        <authorList>
            <consortium name="The Broad Institute Genomics Platform"/>
            <consortium name="The Broad Institute Genome Sequencing Center for Infectious Disease"/>
            <person name="Wu L."/>
            <person name="Ma J."/>
        </authorList>
    </citation>
    <scope>NUCLEOTIDE SEQUENCE [LARGE SCALE GENOMIC DNA]</scope>
    <source>
        <strain evidence="9">JCM 32206</strain>
    </source>
</reference>
<evidence type="ECO:0000256" key="5">
    <source>
        <dbReference type="SAM" id="MobiDB-lite"/>
    </source>
</evidence>
<feature type="transmembrane region" description="Helical" evidence="6">
    <location>
        <begin position="423"/>
        <end position="443"/>
    </location>
</feature>
<dbReference type="EMBL" id="BAABFB010000070">
    <property type="protein sequence ID" value="GAA4488058.1"/>
    <property type="molecule type" value="Genomic_DNA"/>
</dbReference>
<dbReference type="SUPFAM" id="SSF103473">
    <property type="entry name" value="MFS general substrate transporter"/>
    <property type="match status" value="1"/>
</dbReference>
<dbReference type="InterPro" id="IPR020846">
    <property type="entry name" value="MFS_dom"/>
</dbReference>
<dbReference type="Gene3D" id="1.20.1250.20">
    <property type="entry name" value="MFS general substrate transporter like domains"/>
    <property type="match status" value="2"/>
</dbReference>
<dbReference type="PANTHER" id="PTHR11662">
    <property type="entry name" value="SOLUTE CARRIER FAMILY 17"/>
    <property type="match status" value="1"/>
</dbReference>
<dbReference type="PANTHER" id="PTHR11662:SF450">
    <property type="entry name" value="BLR1003 PROTEIN"/>
    <property type="match status" value="1"/>
</dbReference>
<dbReference type="InterPro" id="IPR050382">
    <property type="entry name" value="MFS_Na/Anion_cotransporter"/>
</dbReference>
<dbReference type="Pfam" id="PF07690">
    <property type="entry name" value="MFS_1"/>
    <property type="match status" value="1"/>
</dbReference>
<dbReference type="InterPro" id="IPR011701">
    <property type="entry name" value="MFS"/>
</dbReference>
<accession>A0ABP8PJ06</accession>
<feature type="region of interest" description="Disordered" evidence="5">
    <location>
        <begin position="1"/>
        <end position="24"/>
    </location>
</feature>
<feature type="transmembrane region" description="Helical" evidence="6">
    <location>
        <begin position="388"/>
        <end position="411"/>
    </location>
</feature>
<feature type="transmembrane region" description="Helical" evidence="6">
    <location>
        <begin position="187"/>
        <end position="207"/>
    </location>
</feature>
<feature type="transmembrane region" description="Helical" evidence="6">
    <location>
        <begin position="328"/>
        <end position="348"/>
    </location>
</feature>
<keyword evidence="3 6" id="KW-1133">Transmembrane helix</keyword>
<comment type="caution">
    <text evidence="8">The sequence shown here is derived from an EMBL/GenBank/DDBJ whole genome shotgun (WGS) entry which is preliminary data.</text>
</comment>
<keyword evidence="4 6" id="KW-0472">Membrane</keyword>
<feature type="transmembrane region" description="Helical" evidence="6">
    <location>
        <begin position="66"/>
        <end position="91"/>
    </location>
</feature>
<evidence type="ECO:0000256" key="2">
    <source>
        <dbReference type="ARBA" id="ARBA00022692"/>
    </source>
</evidence>
<feature type="transmembrane region" description="Helical" evidence="6">
    <location>
        <begin position="255"/>
        <end position="276"/>
    </location>
</feature>
<feature type="domain" description="Major facilitator superfamily (MFS) profile" evidence="7">
    <location>
        <begin position="33"/>
        <end position="447"/>
    </location>
</feature>
<name>A0ABP8PJ06_9NOCA</name>
<feature type="transmembrane region" description="Helical" evidence="6">
    <location>
        <begin position="29"/>
        <end position="46"/>
    </location>
</feature>
<feature type="transmembrane region" description="Helical" evidence="6">
    <location>
        <begin position="160"/>
        <end position="181"/>
    </location>
</feature>
<sequence>MTRSSDYSPTRIAVAPSPVPPGMGESRRTAWGLTGLLVLLTTINWGDKAVYGIIAVPLKAELGLTSAQIGLVGSLFFVAYTIGGFCAGALARWMSLRWVLVVLALCWSAAMVPLAVAATFGVLVVSRMFLGLAEGPTAALGLTATYSWHAPAKRALPSSLLAGSASIAKIAVAPVLTWVTVAHGWRAALLSLVVVGVLWCTVWLATWSQGPYISADRNGTRTARAGNGSGAPDGVVAAEHEATVPWIRIFTTRTFLSCALLTTCVYALVTVVLTWLPSYFQTGLGYSQLQAGAMFAIPSLASLPMMLVSSFMSDRLLARGATARTVRIGIAAVGVIIGGILLFAMPAIGAPALAVAAVSIGYGLTTPTAPLINSAISTICPPRQTAGTLGVFLALMAVGGLVAPFATGAIVDAAAMPAEGYVLAFRILGVLCVVAAVVALVFADPERDKALLQREAAQTNGAGPSW</sequence>
<keyword evidence="2 6" id="KW-0812">Transmembrane</keyword>
<evidence type="ECO:0000256" key="1">
    <source>
        <dbReference type="ARBA" id="ARBA00004651"/>
    </source>
</evidence>